<accession>A0ABC8VNU8</accession>
<gene>
    <name evidence="1" type="ORF">URODEC1_LOCUS5188</name>
</gene>
<evidence type="ECO:0000313" key="1">
    <source>
        <dbReference type="EMBL" id="CAL4894089.1"/>
    </source>
</evidence>
<organism evidence="1 2">
    <name type="scientific">Urochloa decumbens</name>
    <dbReference type="NCBI Taxonomy" id="240449"/>
    <lineage>
        <taxon>Eukaryota</taxon>
        <taxon>Viridiplantae</taxon>
        <taxon>Streptophyta</taxon>
        <taxon>Embryophyta</taxon>
        <taxon>Tracheophyta</taxon>
        <taxon>Spermatophyta</taxon>
        <taxon>Magnoliopsida</taxon>
        <taxon>Liliopsida</taxon>
        <taxon>Poales</taxon>
        <taxon>Poaceae</taxon>
        <taxon>PACMAD clade</taxon>
        <taxon>Panicoideae</taxon>
        <taxon>Panicodae</taxon>
        <taxon>Paniceae</taxon>
        <taxon>Melinidinae</taxon>
        <taxon>Urochloa</taxon>
    </lineage>
</organism>
<evidence type="ECO:0000313" key="2">
    <source>
        <dbReference type="Proteomes" id="UP001497457"/>
    </source>
</evidence>
<sequence length="274" mass="31037">MPPGRRGKRGNQAPMEGSGRTIDIFPDGVFQHILGFLPARDAVRTCVLARRWCDLWMFATGLRIIGNEDDDMGELREFVDHLLLNRGTAPLKHSSSGSTTYVFISFSIFKRDLRRCPTFSKLKTLLLNDYLSLGLDLDAITCILKHSPVLEKLTLELFPKGSHHKMEIKVSYSPPVQTIAAISEHLKMVEVKCEVVDERVYKVLKLLCTFSILNRCFTYIVDCGKHSGNITPKEVSVSSSLGNHWLSAASWIYRDSISQKRMAKYVWRGHGYLC</sequence>
<dbReference type="PANTHER" id="PTHR34223:SF107">
    <property type="entry name" value="F-BOX DOMAIN-CONTAINING PROTEIN"/>
    <property type="match status" value="1"/>
</dbReference>
<name>A0ABC8VNU8_9POAL</name>
<protein>
    <recommendedName>
        <fullName evidence="3">F-box domain-containing protein</fullName>
    </recommendedName>
</protein>
<evidence type="ECO:0008006" key="3">
    <source>
        <dbReference type="Google" id="ProtNLM"/>
    </source>
</evidence>
<proteinExistence type="predicted"/>
<dbReference type="EMBL" id="OZ075120">
    <property type="protein sequence ID" value="CAL4894089.1"/>
    <property type="molecule type" value="Genomic_DNA"/>
</dbReference>
<dbReference type="InterPro" id="IPR036047">
    <property type="entry name" value="F-box-like_dom_sf"/>
</dbReference>
<dbReference type="PANTHER" id="PTHR34223">
    <property type="entry name" value="OS11G0201299 PROTEIN"/>
    <property type="match status" value="1"/>
</dbReference>
<reference evidence="1" key="1">
    <citation type="submission" date="2024-10" db="EMBL/GenBank/DDBJ databases">
        <authorList>
            <person name="Ryan C."/>
        </authorList>
    </citation>
    <scope>NUCLEOTIDE SEQUENCE [LARGE SCALE GENOMIC DNA]</scope>
</reference>
<dbReference type="SUPFAM" id="SSF81383">
    <property type="entry name" value="F-box domain"/>
    <property type="match status" value="1"/>
</dbReference>
<dbReference type="Proteomes" id="UP001497457">
    <property type="component" value="Chromosome 10rd"/>
</dbReference>
<dbReference type="InterPro" id="IPR053197">
    <property type="entry name" value="F-box_SCFL_complex_component"/>
</dbReference>
<dbReference type="AlphaFoldDB" id="A0ABC8VNU8"/>
<keyword evidence="2" id="KW-1185">Reference proteome</keyword>